<dbReference type="PANTHER" id="PTHR10543:SF89">
    <property type="entry name" value="CAROTENOID 9,10(9',10')-CLEAVAGE DIOXYGENASE 1"/>
    <property type="match status" value="1"/>
</dbReference>
<dbReference type="RefSeq" id="WP_101500200.1">
    <property type="nucleotide sequence ID" value="NZ_CP025583.1"/>
</dbReference>
<dbReference type="OrthoDB" id="6636843at2"/>
<keyword evidence="3 6" id="KW-0560">Oxidoreductase</keyword>
<protein>
    <recommendedName>
        <fullName evidence="6">Dioxygenase</fullName>
        <ecNumber evidence="6">1.13.11.-</ecNumber>
    </recommendedName>
</protein>
<feature type="binding site" evidence="5">
    <location>
        <position position="296"/>
    </location>
    <ligand>
        <name>Fe cation</name>
        <dbReference type="ChEBI" id="CHEBI:24875"/>
        <note>catalytic</note>
    </ligand>
</feature>
<feature type="binding site" evidence="5">
    <location>
        <position position="184"/>
    </location>
    <ligand>
        <name>Fe cation</name>
        <dbReference type="ChEBI" id="CHEBI:24875"/>
        <note>catalytic</note>
    </ligand>
</feature>
<comment type="similarity">
    <text evidence="1 6">Belongs to the carotenoid oxygenase family.</text>
</comment>
<comment type="cofactor">
    <cofactor evidence="5 6">
        <name>Fe(2+)</name>
        <dbReference type="ChEBI" id="CHEBI:29033"/>
    </cofactor>
    <text evidence="5 6">Binds 1 Fe(2+) ion per subunit.</text>
</comment>
<dbReference type="Pfam" id="PF03055">
    <property type="entry name" value="RPE65"/>
    <property type="match status" value="1"/>
</dbReference>
<evidence type="ECO:0000256" key="4">
    <source>
        <dbReference type="ARBA" id="ARBA00023004"/>
    </source>
</evidence>
<keyword evidence="4 5" id="KW-0408">Iron</keyword>
<evidence type="ECO:0000256" key="3">
    <source>
        <dbReference type="ARBA" id="ARBA00023002"/>
    </source>
</evidence>
<reference evidence="8" key="1">
    <citation type="submission" date="2017-12" db="EMBL/GenBank/DDBJ databases">
        <title>Genomic analysis of Paracoccus sp. CBA4604.</title>
        <authorList>
            <person name="Roh S.W."/>
            <person name="Kim J.Y."/>
            <person name="Kim J.S."/>
        </authorList>
    </citation>
    <scope>NUCLEOTIDE SEQUENCE [LARGE SCALE GENOMIC DNA]</scope>
    <source>
        <strain evidence="8">CBA4604</strain>
    </source>
</reference>
<organism evidence="7 8">
    <name type="scientific">Paracoccus jeotgali</name>
    <dbReference type="NCBI Taxonomy" id="2065379"/>
    <lineage>
        <taxon>Bacteria</taxon>
        <taxon>Pseudomonadati</taxon>
        <taxon>Pseudomonadota</taxon>
        <taxon>Alphaproteobacteria</taxon>
        <taxon>Rhodobacterales</taxon>
        <taxon>Paracoccaceae</taxon>
        <taxon>Paracoccus</taxon>
    </lineage>
</organism>
<evidence type="ECO:0000313" key="7">
    <source>
        <dbReference type="EMBL" id="AUM74855.1"/>
    </source>
</evidence>
<evidence type="ECO:0000256" key="5">
    <source>
        <dbReference type="PIRSR" id="PIRSR604294-1"/>
    </source>
</evidence>
<evidence type="ECO:0000256" key="1">
    <source>
        <dbReference type="ARBA" id="ARBA00006787"/>
    </source>
</evidence>
<evidence type="ECO:0000256" key="6">
    <source>
        <dbReference type="RuleBase" id="RU364048"/>
    </source>
</evidence>
<accession>A0A2K9MJW2</accession>
<proteinExistence type="inferred from homology"/>
<keyword evidence="2 5" id="KW-0479">Metal-binding</keyword>
<evidence type="ECO:0000256" key="2">
    <source>
        <dbReference type="ARBA" id="ARBA00022723"/>
    </source>
</evidence>
<feature type="binding site" evidence="5">
    <location>
        <position position="480"/>
    </location>
    <ligand>
        <name>Fe cation</name>
        <dbReference type="ChEBI" id="CHEBI:24875"/>
        <note>catalytic</note>
    </ligand>
</feature>
<sequence length="498" mass="56704">MLHIFDHGHSTVKFPNDNPYLNGPHKPIDLEYTAKGPELEVVGEIPKDLQGMYVRNGHNQIHEPIGRYHPFDGDSMLHAVWFNEGKVEYRNRFTMTTGLLAERAAGKSLWPGIIEPRKAVRRGWGSIGKMKDNAGTDVIVHGGKIIVAMSQCSEPYRLDTRTLETLGPDENWAQALGDRGICSHFKVDEHSGHMMFFNFAEEPPFMNYGVVDAENNLVHYVPIDLPGPRWPHDMGMTENYCVLHDLPLYFDHEGLKQGKHRLGFHRDVPSRFGVIPRFGTNEDVKWFEAEPCYMLHLSNTYEDGDEIVMDGCIIGNPIPDMSDLPKEGYERLNRMLDMHTTETRMHRWRFNMRTGETKEERLDDTITEFPMINGLHNGRDYRYSYNALPQPGSWLLDGLKKYDVKTGQTQTFMMPKGEFVSEAPFAPRLNSKSEDDGYVVTFVTNVNTGKGECVLFDAANIDKGPICRIIMPYHIPTGAHAFWAGPHMLYENGVSLAD</sequence>
<dbReference type="Proteomes" id="UP000234882">
    <property type="component" value="Chromosome"/>
</dbReference>
<dbReference type="GO" id="GO:0016121">
    <property type="term" value="P:carotene catabolic process"/>
    <property type="evidence" value="ECO:0007669"/>
    <property type="project" value="TreeGrafter"/>
</dbReference>
<dbReference type="PANTHER" id="PTHR10543">
    <property type="entry name" value="BETA-CAROTENE DIOXYGENASE"/>
    <property type="match status" value="1"/>
</dbReference>
<dbReference type="InterPro" id="IPR004294">
    <property type="entry name" value="Carotenoid_Oase"/>
</dbReference>
<dbReference type="EC" id="1.13.11.-" evidence="6"/>
<keyword evidence="8" id="KW-1185">Reference proteome</keyword>
<name>A0A2K9MJW2_9RHOB</name>
<dbReference type="EMBL" id="CP025583">
    <property type="protein sequence ID" value="AUM74855.1"/>
    <property type="molecule type" value="Genomic_DNA"/>
</dbReference>
<evidence type="ECO:0000313" key="8">
    <source>
        <dbReference type="Proteomes" id="UP000234882"/>
    </source>
</evidence>
<dbReference type="AlphaFoldDB" id="A0A2K9MJW2"/>
<dbReference type="GO" id="GO:0046872">
    <property type="term" value="F:metal ion binding"/>
    <property type="evidence" value="ECO:0007669"/>
    <property type="project" value="UniProtKB-KW"/>
</dbReference>
<dbReference type="KEGG" id="paru:CYR75_11715"/>
<feature type="binding site" evidence="5">
    <location>
        <position position="232"/>
    </location>
    <ligand>
        <name>Fe cation</name>
        <dbReference type="ChEBI" id="CHEBI:24875"/>
        <note>catalytic</note>
    </ligand>
</feature>
<gene>
    <name evidence="7" type="ORF">CYR75_11715</name>
</gene>
<dbReference type="GO" id="GO:0010436">
    <property type="term" value="F:carotenoid dioxygenase activity"/>
    <property type="evidence" value="ECO:0007669"/>
    <property type="project" value="TreeGrafter"/>
</dbReference>
<keyword evidence="6" id="KW-0223">Dioxygenase</keyword>